<evidence type="ECO:0000313" key="3">
    <source>
        <dbReference type="Proteomes" id="UP000092460"/>
    </source>
</evidence>
<dbReference type="EnsemblMetazoa" id="GPPI050479-RA">
    <property type="protein sequence ID" value="GPPI050479-PA"/>
    <property type="gene ID" value="GPPI050479"/>
</dbReference>
<evidence type="ECO:0000256" key="1">
    <source>
        <dbReference type="SAM" id="MobiDB-lite"/>
    </source>
</evidence>
<organism evidence="2 3">
    <name type="scientific">Glossina palpalis gambiensis</name>
    <dbReference type="NCBI Taxonomy" id="67801"/>
    <lineage>
        <taxon>Eukaryota</taxon>
        <taxon>Metazoa</taxon>
        <taxon>Ecdysozoa</taxon>
        <taxon>Arthropoda</taxon>
        <taxon>Hexapoda</taxon>
        <taxon>Insecta</taxon>
        <taxon>Pterygota</taxon>
        <taxon>Neoptera</taxon>
        <taxon>Endopterygota</taxon>
        <taxon>Diptera</taxon>
        <taxon>Brachycera</taxon>
        <taxon>Muscomorpha</taxon>
        <taxon>Hippoboscoidea</taxon>
        <taxon>Glossinidae</taxon>
        <taxon>Glossina</taxon>
    </lineage>
</organism>
<dbReference type="VEuPathDB" id="VectorBase:GPPI050479"/>
<protein>
    <submittedName>
        <fullName evidence="2">Uncharacterized protein</fullName>
    </submittedName>
</protein>
<reference evidence="3" key="1">
    <citation type="submission" date="2015-01" db="EMBL/GenBank/DDBJ databases">
        <authorList>
            <person name="Aksoy S."/>
            <person name="Warren W."/>
            <person name="Wilson R.K."/>
        </authorList>
    </citation>
    <scope>NUCLEOTIDE SEQUENCE [LARGE SCALE GENOMIC DNA]</scope>
    <source>
        <strain evidence="3">IAEA</strain>
    </source>
</reference>
<feature type="compositionally biased region" description="Basic residues" evidence="1">
    <location>
        <begin position="16"/>
        <end position="31"/>
    </location>
</feature>
<proteinExistence type="predicted"/>
<accession>A0A1B0C6I5</accession>
<feature type="region of interest" description="Disordered" evidence="1">
    <location>
        <begin position="1"/>
        <end position="31"/>
    </location>
</feature>
<dbReference type="EMBL" id="JXJN01026673">
    <property type="status" value="NOT_ANNOTATED_CDS"/>
    <property type="molecule type" value="Genomic_DNA"/>
</dbReference>
<name>A0A1B0C6I5_9MUSC</name>
<keyword evidence="3" id="KW-1185">Reference proteome</keyword>
<dbReference type="AlphaFoldDB" id="A0A1B0C6I5"/>
<reference evidence="2" key="2">
    <citation type="submission" date="2020-05" db="UniProtKB">
        <authorList>
            <consortium name="EnsemblMetazoa"/>
        </authorList>
    </citation>
    <scope>IDENTIFICATION</scope>
    <source>
        <strain evidence="2">IAEA</strain>
    </source>
</reference>
<dbReference type="EMBL" id="JXJN01026674">
    <property type="status" value="NOT_ANNOTATED_CDS"/>
    <property type="molecule type" value="Genomic_DNA"/>
</dbReference>
<sequence length="168" mass="19028">LIDKFNSRYGTNYNKKNQKSTVRCRSRRRRKHPKCNINKILIQLSSALETYSNVRNDKIGPARLKLTIQAKPSQAKLSQVKQSQAKPSQAKPSNNNSFLLPLTCITRDITVRASFQTSAAILFSAALTVLLRDTLDTKVIPEQEKETSQILRVCGKKAIIEILLRYTL</sequence>
<evidence type="ECO:0000313" key="2">
    <source>
        <dbReference type="EnsemblMetazoa" id="GPPI050479-PA"/>
    </source>
</evidence>
<dbReference type="Proteomes" id="UP000092460">
    <property type="component" value="Unassembled WGS sequence"/>
</dbReference>